<dbReference type="SMART" id="SM00175">
    <property type="entry name" value="RAB"/>
    <property type="match status" value="1"/>
</dbReference>
<dbReference type="SMART" id="SM00173">
    <property type="entry name" value="RAS"/>
    <property type="match status" value="1"/>
</dbReference>
<dbReference type="InterPro" id="IPR050227">
    <property type="entry name" value="Rab"/>
</dbReference>
<dbReference type="InterPro" id="IPR027417">
    <property type="entry name" value="P-loop_NTPase"/>
</dbReference>
<organism evidence="3">
    <name type="scientific">Volvariella volvacea</name>
    <dbReference type="NCBI Taxonomy" id="36659"/>
    <lineage>
        <taxon>Eukaryota</taxon>
        <taxon>Fungi</taxon>
        <taxon>Dikarya</taxon>
        <taxon>Basidiomycota</taxon>
        <taxon>Agaricomycotina</taxon>
        <taxon>Agaricomycetes</taxon>
        <taxon>Agaricomycetidae</taxon>
        <taxon>Agaricales</taxon>
        <taxon>Pluteineae</taxon>
        <taxon>Pluteaceae</taxon>
        <taxon>Volvariella</taxon>
    </lineage>
</organism>
<feature type="non-terminal residue" evidence="3">
    <location>
        <position position="1"/>
    </location>
</feature>
<gene>
    <name evidence="3" type="primary">GME5664_g</name>
</gene>
<dbReference type="GO" id="GO:0005525">
    <property type="term" value="F:GTP binding"/>
    <property type="evidence" value="ECO:0007669"/>
    <property type="project" value="UniProtKB-KW"/>
</dbReference>
<dbReference type="GO" id="GO:0003924">
    <property type="term" value="F:GTPase activity"/>
    <property type="evidence" value="ECO:0007669"/>
    <property type="project" value="InterPro"/>
</dbReference>
<evidence type="ECO:0000313" key="3">
    <source>
        <dbReference type="EMBL" id="AOC97489.1"/>
    </source>
</evidence>
<keyword evidence="2" id="KW-0342">GTP-binding</keyword>
<evidence type="ECO:0000256" key="2">
    <source>
        <dbReference type="ARBA" id="ARBA00023134"/>
    </source>
</evidence>
<sequence>FKVILVGDSSVGKTSLALRFLGKKWSNTRANTDVDVALHNMEVRGELVRLTIWDTAGTERFRSLATQFYRRARGAILETFDSLREWYSELEKQATSPMVKVVVGNKIDKESSREVRTSEGLSFAEDMDSLFIETSLEWGRNVDNLFVELGGDMLDNAAVDAEQNKETNVNLGAPQVAASQGCRC</sequence>
<dbReference type="PROSITE" id="PS51421">
    <property type="entry name" value="RAS"/>
    <property type="match status" value="1"/>
</dbReference>
<dbReference type="NCBIfam" id="TIGR00231">
    <property type="entry name" value="small_GTP"/>
    <property type="match status" value="1"/>
</dbReference>
<dbReference type="SUPFAM" id="SSF52540">
    <property type="entry name" value="P-loop containing nucleoside triphosphate hydrolases"/>
    <property type="match status" value="1"/>
</dbReference>
<proteinExistence type="predicted"/>
<keyword evidence="1" id="KW-0547">Nucleotide-binding</keyword>
<dbReference type="EMBL" id="KX009779">
    <property type="protein sequence ID" value="AOC97489.1"/>
    <property type="molecule type" value="Genomic_DNA"/>
</dbReference>
<dbReference type="PRINTS" id="PR00449">
    <property type="entry name" value="RASTRNSFRMNG"/>
</dbReference>
<dbReference type="InterPro" id="IPR001806">
    <property type="entry name" value="Small_GTPase"/>
</dbReference>
<dbReference type="FunFam" id="3.40.50.300:FF:001447">
    <property type="entry name" value="Ras-related protein Rab-1B"/>
    <property type="match status" value="1"/>
</dbReference>
<dbReference type="AlphaFoldDB" id="A0A1B2U6X9"/>
<dbReference type="PROSITE" id="PS51419">
    <property type="entry name" value="RAB"/>
    <property type="match status" value="1"/>
</dbReference>
<dbReference type="InterPro" id="IPR005225">
    <property type="entry name" value="Small_GTP-bd"/>
</dbReference>
<dbReference type="SMART" id="SM00174">
    <property type="entry name" value="RHO"/>
    <property type="match status" value="1"/>
</dbReference>
<reference evidence="3" key="1">
    <citation type="submission" date="2016-03" db="EMBL/GenBank/DDBJ databases">
        <title>Small GTPases and Expression Models of vvran1 Under Oxidative and Cold Stresses in Straw Mushroom Volvariella volvacea.</title>
        <authorList>
            <person name="Yan J."/>
            <person name="Xie B."/>
        </authorList>
    </citation>
    <scope>NUCLEOTIDE SEQUENCE</scope>
    <source>
        <strain evidence="3">PYd21</strain>
    </source>
</reference>
<name>A0A1B2U6X9_9AGAR</name>
<protein>
    <submittedName>
        <fullName evidence="3">Rab family protein</fullName>
    </submittedName>
</protein>
<accession>A0A1B2U6X9</accession>
<evidence type="ECO:0000256" key="1">
    <source>
        <dbReference type="ARBA" id="ARBA00022741"/>
    </source>
</evidence>
<dbReference type="CDD" id="cd00154">
    <property type="entry name" value="Rab"/>
    <property type="match status" value="1"/>
</dbReference>
<dbReference type="Pfam" id="PF00071">
    <property type="entry name" value="Ras"/>
    <property type="match status" value="1"/>
</dbReference>
<dbReference type="PANTHER" id="PTHR47977">
    <property type="entry name" value="RAS-RELATED PROTEIN RAB"/>
    <property type="match status" value="1"/>
</dbReference>
<dbReference type="Gene3D" id="3.40.50.300">
    <property type="entry name" value="P-loop containing nucleotide triphosphate hydrolases"/>
    <property type="match status" value="1"/>
</dbReference>